<dbReference type="PANTHER" id="PTHR43756">
    <property type="entry name" value="CHOLINE MONOOXYGENASE, CHLOROPLASTIC"/>
    <property type="match status" value="1"/>
</dbReference>
<dbReference type="PROSITE" id="PS51296">
    <property type="entry name" value="RIESKE"/>
    <property type="match status" value="1"/>
</dbReference>
<dbReference type="GeneID" id="81625395"/>
<evidence type="ECO:0000256" key="5">
    <source>
        <dbReference type="ARBA" id="ARBA00023014"/>
    </source>
</evidence>
<reference evidence="8" key="1">
    <citation type="submission" date="2022-12" db="EMBL/GenBank/DDBJ databases">
        <authorList>
            <person name="Petersen C."/>
        </authorList>
    </citation>
    <scope>NUCLEOTIDE SEQUENCE</scope>
    <source>
        <strain evidence="8">IBT 30728</strain>
    </source>
</reference>
<comment type="caution">
    <text evidence="8">The sequence shown here is derived from an EMBL/GenBank/DDBJ whole genome shotgun (WGS) entry which is preliminary data.</text>
</comment>
<dbReference type="CDD" id="cd00680">
    <property type="entry name" value="RHO_alpha_C"/>
    <property type="match status" value="1"/>
</dbReference>
<dbReference type="PRINTS" id="PR00090">
    <property type="entry name" value="RNGDIOXGNASE"/>
</dbReference>
<dbReference type="InterPro" id="IPR036922">
    <property type="entry name" value="Rieske_2Fe-2S_sf"/>
</dbReference>
<dbReference type="CDD" id="cd03469">
    <property type="entry name" value="Rieske_RO_Alpha_N"/>
    <property type="match status" value="1"/>
</dbReference>
<protein>
    <recommendedName>
        <fullName evidence="7">Rieske domain-containing protein</fullName>
    </recommendedName>
</protein>
<evidence type="ECO:0000256" key="1">
    <source>
        <dbReference type="ARBA" id="ARBA00022714"/>
    </source>
</evidence>
<dbReference type="InterPro" id="IPR017941">
    <property type="entry name" value="Rieske_2Fe-2S"/>
</dbReference>
<organism evidence="8 9">
    <name type="scientific">Penicillium diatomitis</name>
    <dbReference type="NCBI Taxonomy" id="2819901"/>
    <lineage>
        <taxon>Eukaryota</taxon>
        <taxon>Fungi</taxon>
        <taxon>Dikarya</taxon>
        <taxon>Ascomycota</taxon>
        <taxon>Pezizomycotina</taxon>
        <taxon>Eurotiomycetes</taxon>
        <taxon>Eurotiomycetidae</taxon>
        <taxon>Eurotiales</taxon>
        <taxon>Aspergillaceae</taxon>
        <taxon>Penicillium</taxon>
    </lineage>
</organism>
<keyword evidence="5" id="KW-0411">Iron-sulfur</keyword>
<keyword evidence="1" id="KW-0001">2Fe-2S</keyword>
<dbReference type="GO" id="GO:0051537">
    <property type="term" value="F:2 iron, 2 sulfur cluster binding"/>
    <property type="evidence" value="ECO:0007669"/>
    <property type="project" value="UniProtKB-KW"/>
</dbReference>
<dbReference type="Gene3D" id="3.90.380.10">
    <property type="entry name" value="Naphthalene 1,2-dioxygenase Alpha Subunit, Chain A, domain 1"/>
    <property type="match status" value="2"/>
</dbReference>
<name>A0A9W9X7L8_9EURO</name>
<evidence type="ECO:0000313" key="8">
    <source>
        <dbReference type="EMBL" id="KAJ5485556.1"/>
    </source>
</evidence>
<evidence type="ECO:0000259" key="7">
    <source>
        <dbReference type="PROSITE" id="PS51296"/>
    </source>
</evidence>
<keyword evidence="2" id="KW-0479">Metal-binding</keyword>
<evidence type="ECO:0000256" key="4">
    <source>
        <dbReference type="ARBA" id="ARBA00023004"/>
    </source>
</evidence>
<gene>
    <name evidence="8" type="ORF">N7539_005544</name>
</gene>
<dbReference type="GO" id="GO:0046872">
    <property type="term" value="F:metal ion binding"/>
    <property type="evidence" value="ECO:0007669"/>
    <property type="project" value="UniProtKB-KW"/>
</dbReference>
<proteinExistence type="predicted"/>
<sequence length="429" mass="47247">MAQSGALLDEELSQAHPQSATGRLPTSWYTSPALFQLERRAIFSRQWLLTTHSSRFSKTGDWVRLDLAGFNIILIRDKDGTVNAFHNVCRHRAFPVVTEDRGTSRIFSCKYHGWSYSLNGKLAKAPGYQDLTGFDKSKNGLLSIHAHTDTHGFIWVNLDGAETPEMAWEEEAHGVDLAAQLHGAFHAEEYRFDHVLETTGEFNWKILAGNYDRATRGICAGRTGDPLHRASGADPSSAAPLDAETKEDEQGENSLAAASFFPNTSVMVMPSALLIERCVPTASTTTSMRFEVFRKDGATDQAIDQIDARLQRTLAEERRLFEATQTHLDASKSSSGSEPWATLLETSPLNFASQVRDLMTEFRHREESAGHEIWPSRQILPTDATTSRGDLDFCARLQAPGQTDGDCATLEPGCHGSAACQSANPALAY</sequence>
<dbReference type="AlphaFoldDB" id="A0A9W9X7L8"/>
<evidence type="ECO:0000256" key="2">
    <source>
        <dbReference type="ARBA" id="ARBA00022723"/>
    </source>
</evidence>
<keyword evidence="4" id="KW-0408">Iron</keyword>
<dbReference type="PANTHER" id="PTHR43756:SF5">
    <property type="entry name" value="CHOLINE MONOOXYGENASE, CHLOROPLASTIC"/>
    <property type="match status" value="1"/>
</dbReference>
<feature type="domain" description="Rieske" evidence="7">
    <location>
        <begin position="47"/>
        <end position="134"/>
    </location>
</feature>
<keyword evidence="9" id="KW-1185">Reference proteome</keyword>
<dbReference type="EMBL" id="JAPWDQ010000005">
    <property type="protein sequence ID" value="KAJ5485556.1"/>
    <property type="molecule type" value="Genomic_DNA"/>
</dbReference>
<evidence type="ECO:0000256" key="6">
    <source>
        <dbReference type="SAM" id="MobiDB-lite"/>
    </source>
</evidence>
<evidence type="ECO:0000313" key="9">
    <source>
        <dbReference type="Proteomes" id="UP001148312"/>
    </source>
</evidence>
<dbReference type="SUPFAM" id="SSF55961">
    <property type="entry name" value="Bet v1-like"/>
    <property type="match status" value="1"/>
</dbReference>
<evidence type="ECO:0000256" key="3">
    <source>
        <dbReference type="ARBA" id="ARBA00023002"/>
    </source>
</evidence>
<accession>A0A9W9X7L8</accession>
<dbReference type="Gene3D" id="2.102.10.10">
    <property type="entry name" value="Rieske [2Fe-2S] iron-sulphur domain"/>
    <property type="match status" value="1"/>
</dbReference>
<feature type="region of interest" description="Disordered" evidence="6">
    <location>
        <begin position="225"/>
        <end position="253"/>
    </location>
</feature>
<dbReference type="RefSeq" id="XP_056790340.1">
    <property type="nucleotide sequence ID" value="XM_056935146.1"/>
</dbReference>
<dbReference type="InterPro" id="IPR001663">
    <property type="entry name" value="Rng_hydr_dOase-A"/>
</dbReference>
<dbReference type="Pfam" id="PF00355">
    <property type="entry name" value="Rieske"/>
    <property type="match status" value="1"/>
</dbReference>
<dbReference type="GO" id="GO:0016491">
    <property type="term" value="F:oxidoreductase activity"/>
    <property type="evidence" value="ECO:0007669"/>
    <property type="project" value="UniProtKB-KW"/>
</dbReference>
<dbReference type="SUPFAM" id="SSF50022">
    <property type="entry name" value="ISP domain"/>
    <property type="match status" value="1"/>
</dbReference>
<reference evidence="8" key="2">
    <citation type="journal article" date="2023" name="IMA Fungus">
        <title>Comparative genomic study of the Penicillium genus elucidates a diverse pangenome and 15 lateral gene transfer events.</title>
        <authorList>
            <person name="Petersen C."/>
            <person name="Sorensen T."/>
            <person name="Nielsen M.R."/>
            <person name="Sondergaard T.E."/>
            <person name="Sorensen J.L."/>
            <person name="Fitzpatrick D.A."/>
            <person name="Frisvad J.C."/>
            <person name="Nielsen K.L."/>
        </authorList>
    </citation>
    <scope>NUCLEOTIDE SEQUENCE</scope>
    <source>
        <strain evidence="8">IBT 30728</strain>
    </source>
</reference>
<dbReference type="Proteomes" id="UP001148312">
    <property type="component" value="Unassembled WGS sequence"/>
</dbReference>
<keyword evidence="3" id="KW-0560">Oxidoreductase</keyword>